<reference evidence="1 2" key="1">
    <citation type="submission" date="2018-10" db="EMBL/GenBank/DDBJ databases">
        <title>Proposal of Lysobacter pythonis sp. nov. isolated from royal pythons (Python regius).</title>
        <authorList>
            <person name="Hans-Juergen B."/>
            <person name="Huptas C."/>
            <person name="Sandra B."/>
            <person name="Igor L."/>
            <person name="Joachim S."/>
            <person name="Siegfried S."/>
            <person name="Mareike W."/>
            <person name="Peter K."/>
        </authorList>
    </citation>
    <scope>NUCLEOTIDE SEQUENCE [LARGE SCALE GENOMIC DNA]</scope>
    <source>
        <strain evidence="1 2">4284/11</strain>
    </source>
</reference>
<keyword evidence="2" id="KW-1185">Reference proteome</keyword>
<protein>
    <recommendedName>
        <fullName evidence="3">Thiaminase-2/PQQC domain-containing protein</fullName>
    </recommendedName>
</protein>
<evidence type="ECO:0008006" key="3">
    <source>
        <dbReference type="Google" id="ProtNLM"/>
    </source>
</evidence>
<evidence type="ECO:0000313" key="2">
    <source>
        <dbReference type="Proteomes" id="UP000275012"/>
    </source>
</evidence>
<evidence type="ECO:0000313" key="1">
    <source>
        <dbReference type="EMBL" id="RMH94122.1"/>
    </source>
</evidence>
<dbReference type="OrthoDB" id="6693353at2"/>
<name>A0A3M2I4G9_9GAMM</name>
<gene>
    <name evidence="1" type="ORF">EBB59_02865</name>
</gene>
<organism evidence="1 2">
    <name type="scientific">Solilutibacter pythonis</name>
    <dbReference type="NCBI Taxonomy" id="2483112"/>
    <lineage>
        <taxon>Bacteria</taxon>
        <taxon>Pseudomonadati</taxon>
        <taxon>Pseudomonadota</taxon>
        <taxon>Gammaproteobacteria</taxon>
        <taxon>Lysobacterales</taxon>
        <taxon>Lysobacteraceae</taxon>
        <taxon>Solilutibacter</taxon>
    </lineage>
</organism>
<comment type="caution">
    <text evidence="1">The sequence shown here is derived from an EMBL/GenBank/DDBJ whole genome shotgun (WGS) entry which is preliminary data.</text>
</comment>
<accession>A0A3M2I4G9</accession>
<dbReference type="AlphaFoldDB" id="A0A3M2I4G9"/>
<sequence>MKRVFDEIERQASKVREHLFIRLIDETPASLVKARFRFWAPGFIHLGMTFRDVNKFIIPFDNPKDKFEAAINEHAEVDSKHWNMLLHDLGVLELDREMRLSDSIRYIWGDEYSFIREYIYSFVSRCMRCGDDVMKRAAVMESAEAGVKTFFSAVERSSDKFKKQYGQELLYFGSEHIKSETENAFTSNIFEEISLDEEKCEECLALVREHFAAVKVFLDNKYSTTMSKPELVP</sequence>
<dbReference type="RefSeq" id="WP_122100644.1">
    <property type="nucleotide sequence ID" value="NZ_RFLY01000003.1"/>
</dbReference>
<proteinExistence type="predicted"/>
<dbReference type="Proteomes" id="UP000275012">
    <property type="component" value="Unassembled WGS sequence"/>
</dbReference>
<dbReference type="Gene3D" id="1.20.910.10">
    <property type="entry name" value="Heme oxygenase-like"/>
    <property type="match status" value="1"/>
</dbReference>
<dbReference type="InterPro" id="IPR016084">
    <property type="entry name" value="Haem_Oase-like_multi-hlx"/>
</dbReference>
<dbReference type="EMBL" id="RFLY01000003">
    <property type="protein sequence ID" value="RMH94122.1"/>
    <property type="molecule type" value="Genomic_DNA"/>
</dbReference>